<evidence type="ECO:0000313" key="2">
    <source>
        <dbReference type="EMBL" id="SVA22253.1"/>
    </source>
</evidence>
<gene>
    <name evidence="2" type="ORF">METZ01_LOCUS75107</name>
</gene>
<dbReference type="PANTHER" id="PTHR19328">
    <property type="entry name" value="HEDGEHOG-INTERACTING PROTEIN"/>
    <property type="match status" value="1"/>
</dbReference>
<dbReference type="InterPro" id="IPR011041">
    <property type="entry name" value="Quinoprot_gluc/sorb_DH_b-prop"/>
</dbReference>
<reference evidence="2" key="1">
    <citation type="submission" date="2018-05" db="EMBL/GenBank/DDBJ databases">
        <authorList>
            <person name="Lanie J.A."/>
            <person name="Ng W.-L."/>
            <person name="Kazmierczak K.M."/>
            <person name="Andrzejewski T.M."/>
            <person name="Davidsen T.M."/>
            <person name="Wayne K.J."/>
            <person name="Tettelin H."/>
            <person name="Glass J.I."/>
            <person name="Rusch D."/>
            <person name="Podicherti R."/>
            <person name="Tsui H.-C.T."/>
            <person name="Winkler M.E."/>
        </authorList>
    </citation>
    <scope>NUCLEOTIDE SEQUENCE</scope>
</reference>
<dbReference type="InterPro" id="IPR011042">
    <property type="entry name" value="6-blade_b-propeller_TolB-like"/>
</dbReference>
<name>A0A381U6V0_9ZZZZ</name>
<accession>A0A381U6V0</accession>
<protein>
    <recommendedName>
        <fullName evidence="1">Glucose/Sorbosone dehydrogenase domain-containing protein</fullName>
    </recommendedName>
</protein>
<dbReference type="EMBL" id="UINC01005586">
    <property type="protein sequence ID" value="SVA22253.1"/>
    <property type="molecule type" value="Genomic_DNA"/>
</dbReference>
<dbReference type="AlphaFoldDB" id="A0A381U6V0"/>
<sequence length="411" mass="46343">MQKTMKIVSFLIRSLYPKILYLIILLSVSFSQNFAVIKVATVPAKALYLTQPVGDDSRLFILNQKGMIHIIKNGETLSKPFLDISDRVHGSLTPGSEEGLLGLAFHPDYFTNGFFYVNYVNKNDTSIVSRFSVTDDPEIADEESEKVLLELAQPFGNHNGGHLVFNANDGMLYIGFGDGGKWGDPYNNAQNQNTLLGTILRIDVDKGDPYSIPSDNPFVSQKNKKAEIWCYGLRNPWRFSFDRKTNDLIIGDVGQNLWEEVNWNSWEDSKGANYGWRIMEANHCYNPEELCDTTGLVKPVHEYPNNAAYMKILMGMDEAEATGCSVTGGYVYRGANIPELDGTYIFGDYCTGRIWSFQLKDNKGINFQNLRKKLKKTSKDVPLFISSFGEDNSGELYVVDYLGAIYKFVPY</sequence>
<dbReference type="Gene3D" id="2.120.10.30">
    <property type="entry name" value="TolB, C-terminal domain"/>
    <property type="match status" value="1"/>
</dbReference>
<dbReference type="SUPFAM" id="SSF50952">
    <property type="entry name" value="Soluble quinoprotein glucose dehydrogenase"/>
    <property type="match status" value="1"/>
</dbReference>
<proteinExistence type="predicted"/>
<feature type="domain" description="Glucose/Sorbosone dehydrogenase" evidence="1">
    <location>
        <begin position="55"/>
        <end position="375"/>
    </location>
</feature>
<evidence type="ECO:0000259" key="1">
    <source>
        <dbReference type="Pfam" id="PF07995"/>
    </source>
</evidence>
<dbReference type="PANTHER" id="PTHR19328:SF75">
    <property type="entry name" value="ALDOSE SUGAR DEHYDROGENASE YLII"/>
    <property type="match status" value="1"/>
</dbReference>
<dbReference type="InterPro" id="IPR012938">
    <property type="entry name" value="Glc/Sorbosone_DH"/>
</dbReference>
<organism evidence="2">
    <name type="scientific">marine metagenome</name>
    <dbReference type="NCBI Taxonomy" id="408172"/>
    <lineage>
        <taxon>unclassified sequences</taxon>
        <taxon>metagenomes</taxon>
        <taxon>ecological metagenomes</taxon>
    </lineage>
</organism>
<dbReference type="Pfam" id="PF07995">
    <property type="entry name" value="GSDH"/>
    <property type="match status" value="1"/>
</dbReference>